<protein>
    <submittedName>
        <fullName evidence="3">DUF4431 domain-containing protein</fullName>
    </submittedName>
</protein>
<accession>A0ABS3B812</accession>
<evidence type="ECO:0000259" key="2">
    <source>
        <dbReference type="Pfam" id="PF14485"/>
    </source>
</evidence>
<proteinExistence type="predicted"/>
<keyword evidence="1" id="KW-0732">Signal</keyword>
<evidence type="ECO:0000313" key="3">
    <source>
        <dbReference type="EMBL" id="MBN6104753.1"/>
    </source>
</evidence>
<organism evidence="3 4">
    <name type="scientific">Xanthomonas bonasiae</name>
    <dbReference type="NCBI Taxonomy" id="2810351"/>
    <lineage>
        <taxon>Bacteria</taxon>
        <taxon>Pseudomonadati</taxon>
        <taxon>Pseudomonadota</taxon>
        <taxon>Gammaproteobacteria</taxon>
        <taxon>Lysobacterales</taxon>
        <taxon>Lysobacteraceae</taxon>
        <taxon>Xanthomonas</taxon>
    </lineage>
</organism>
<gene>
    <name evidence="3" type="ORF">JR064_21550</name>
</gene>
<keyword evidence="4" id="KW-1185">Reference proteome</keyword>
<evidence type="ECO:0000256" key="1">
    <source>
        <dbReference type="SAM" id="SignalP"/>
    </source>
</evidence>
<feature type="chain" id="PRO_5047132461" evidence="1">
    <location>
        <begin position="22"/>
        <end position="132"/>
    </location>
</feature>
<evidence type="ECO:0000313" key="4">
    <source>
        <dbReference type="Proteomes" id="UP000695802"/>
    </source>
</evidence>
<dbReference type="InterPro" id="IPR027826">
    <property type="entry name" value="DUF4431"/>
</dbReference>
<reference evidence="3 4" key="1">
    <citation type="submission" date="2021-02" db="EMBL/GenBank/DDBJ databases">
        <title>Taxonomically Unique Crown Gall-Associated Xanthomonas Stains Have Deficiency in Virulence Repertories.</title>
        <authorList>
            <person name="Mafakheri H."/>
            <person name="Taghavi S.M."/>
            <person name="Dimkic I."/>
            <person name="Nemanja K."/>
            <person name="Osdaghi E."/>
        </authorList>
    </citation>
    <scope>NUCLEOTIDE SEQUENCE [LARGE SCALE GENOMIC DNA]</scope>
    <source>
        <strain evidence="3 4">FX4</strain>
    </source>
</reference>
<name>A0ABS3B812_9XANT</name>
<comment type="caution">
    <text evidence="3">The sequence shown here is derived from an EMBL/GenBank/DDBJ whole genome shotgun (WGS) entry which is preliminary data.</text>
</comment>
<dbReference type="Pfam" id="PF14485">
    <property type="entry name" value="DUF4431"/>
    <property type="match status" value="1"/>
</dbReference>
<feature type="domain" description="DUF4431" evidence="2">
    <location>
        <begin position="84"/>
        <end position="127"/>
    </location>
</feature>
<sequence length="132" mass="14265">MLRHIVFLLSLLTAASSAANAQCLPGQPAVVGLTGVLERVTFPGPPNYESVQDGDEAETYFVLRLPAPVCVHDSEQGVISASRLQLFLEPGQYALFRPQLGKRITLPGELWPAETGHHHTPLMLTPVRGKTG</sequence>
<dbReference type="EMBL" id="JAFIWB010000039">
    <property type="protein sequence ID" value="MBN6104753.1"/>
    <property type="molecule type" value="Genomic_DNA"/>
</dbReference>
<feature type="signal peptide" evidence="1">
    <location>
        <begin position="1"/>
        <end position="21"/>
    </location>
</feature>
<dbReference type="Proteomes" id="UP000695802">
    <property type="component" value="Unassembled WGS sequence"/>
</dbReference>
<dbReference type="RefSeq" id="WP_206231080.1">
    <property type="nucleotide sequence ID" value="NZ_JAFIWB010000039.1"/>
</dbReference>